<dbReference type="RefSeq" id="WP_251262919.1">
    <property type="nucleotide sequence ID" value="NZ_JAMQGP010000011.1"/>
</dbReference>
<comment type="caution">
    <text evidence="2">The sequence shown here is derived from an EMBL/GenBank/DDBJ whole genome shotgun (WGS) entry which is preliminary data.</text>
</comment>
<proteinExistence type="predicted"/>
<dbReference type="AlphaFoldDB" id="A0AA41WBH0"/>
<accession>A0AA41WBH0</accession>
<keyword evidence="3" id="KW-1185">Reference proteome</keyword>
<organism evidence="2 3">
    <name type="scientific">Echinimonas agarilytica</name>
    <dbReference type="NCBI Taxonomy" id="1215918"/>
    <lineage>
        <taxon>Bacteria</taxon>
        <taxon>Pseudomonadati</taxon>
        <taxon>Pseudomonadota</taxon>
        <taxon>Gammaproteobacteria</taxon>
        <taxon>Alteromonadales</taxon>
        <taxon>Echinimonadaceae</taxon>
        <taxon>Echinimonas</taxon>
    </lineage>
</organism>
<evidence type="ECO:0000313" key="2">
    <source>
        <dbReference type="EMBL" id="MCM2681437.1"/>
    </source>
</evidence>
<evidence type="ECO:0000256" key="1">
    <source>
        <dbReference type="SAM" id="MobiDB-lite"/>
    </source>
</evidence>
<evidence type="ECO:0000313" key="3">
    <source>
        <dbReference type="Proteomes" id="UP001165393"/>
    </source>
</evidence>
<protein>
    <submittedName>
        <fullName evidence="2">Uncharacterized protein</fullName>
    </submittedName>
</protein>
<feature type="region of interest" description="Disordered" evidence="1">
    <location>
        <begin position="344"/>
        <end position="381"/>
    </location>
</feature>
<reference evidence="2 3" key="1">
    <citation type="journal article" date="2013" name="Antonie Van Leeuwenhoek">
        <title>Echinimonas agarilytica gen. nov., sp. nov., a new gammaproteobacterium isolated from the sea urchin Strongylocentrotus intermedius.</title>
        <authorList>
            <person name="Nedashkovskaya O.I."/>
            <person name="Stenkova A.M."/>
            <person name="Zhukova N.V."/>
            <person name="Van Trappen S."/>
            <person name="Lee J.S."/>
            <person name="Kim S.B."/>
        </authorList>
    </citation>
    <scope>NUCLEOTIDE SEQUENCE [LARGE SCALE GENOMIC DNA]</scope>
    <source>
        <strain evidence="2 3">KMM 6351</strain>
    </source>
</reference>
<sequence>MSEVLTISFMLEILVLAVGLSTNPALTEIETPDKTDEQLEDEWEAALEKKRPCEVSAQEDYPWFDKAHLLLSDSVCQQALWFDNFFGSDEPGVEQDLASSLVRVNMQYVVTEREADRFRPRVLAAMYLPNTEKRLQLIIEGNDESTIGGTGDNVSDSNTDRGSAAVRYSAFSIDNWDVSFDVGANFSGGVYTRARARFFHAFNKKTVGKFTQDYTVESKDGWYETSRFTLDHFADYNTVYRFYSQGKYGRDTDGMEWRLTAARVDQISNRAAIAYFATVEGASRDPVDDPSETYKIGFNFRKSVWRPWFFFEIEPQLTFPRKYNYNTNGVLIAGIELQFGKSRRSSQKYQRVGYSDPFKGITSDGREDTDEEIEGPPEQSN</sequence>
<dbReference type="EMBL" id="JAMQGP010000011">
    <property type="protein sequence ID" value="MCM2681437.1"/>
    <property type="molecule type" value="Genomic_DNA"/>
</dbReference>
<gene>
    <name evidence="2" type="ORF">NAF29_17445</name>
</gene>
<name>A0AA41WBH0_9GAMM</name>
<dbReference type="Proteomes" id="UP001165393">
    <property type="component" value="Unassembled WGS sequence"/>
</dbReference>